<dbReference type="Proteomes" id="UP000249794">
    <property type="component" value="Unassembled WGS sequence"/>
</dbReference>
<dbReference type="EMBL" id="QBMP01000198">
    <property type="protein sequence ID" value="PZO50086.1"/>
    <property type="molecule type" value="Genomic_DNA"/>
</dbReference>
<evidence type="ECO:0000313" key="2">
    <source>
        <dbReference type="Proteomes" id="UP000249794"/>
    </source>
</evidence>
<protein>
    <recommendedName>
        <fullName evidence="3">DUF4279 domain-containing protein</fullName>
    </recommendedName>
</protein>
<evidence type="ECO:0008006" key="3">
    <source>
        <dbReference type="Google" id="ProtNLM"/>
    </source>
</evidence>
<proteinExistence type="predicted"/>
<dbReference type="AlphaFoldDB" id="A0A2W4WYP4"/>
<comment type="caution">
    <text evidence="1">The sequence shown here is derived from an EMBL/GenBank/DDBJ whole genome shotgun (WGS) entry which is preliminary data.</text>
</comment>
<organism evidence="1 2">
    <name type="scientific">Phormidesmis priestleyi</name>
    <dbReference type="NCBI Taxonomy" id="268141"/>
    <lineage>
        <taxon>Bacteria</taxon>
        <taxon>Bacillati</taxon>
        <taxon>Cyanobacteriota</taxon>
        <taxon>Cyanophyceae</taxon>
        <taxon>Leptolyngbyales</taxon>
        <taxon>Leptolyngbyaceae</taxon>
        <taxon>Phormidesmis</taxon>
    </lineage>
</organism>
<gene>
    <name evidence="1" type="ORF">DCF15_16290</name>
</gene>
<reference evidence="2" key="1">
    <citation type="submission" date="2018-04" db="EMBL/GenBank/DDBJ databases">
        <authorList>
            <person name="Cornet L."/>
        </authorList>
    </citation>
    <scope>NUCLEOTIDE SEQUENCE [LARGE SCALE GENOMIC DNA]</scope>
</reference>
<evidence type="ECO:0000313" key="1">
    <source>
        <dbReference type="EMBL" id="PZO50086.1"/>
    </source>
</evidence>
<sequence>MPINIYHQTEDDCEPLVYLCADDWDLPSQIFELENWLTANISSILGSSYIADLGFHIREAASGGGAVVSLKLMKMMTSIGMELYLSEYPN</sequence>
<name>A0A2W4WYP4_9CYAN</name>
<accession>A0A2W4WYP4</accession>
<reference evidence="1 2" key="2">
    <citation type="submission" date="2018-06" db="EMBL/GenBank/DDBJ databases">
        <title>Metagenomic assembly of (sub)arctic Cyanobacteria and their associated microbiome from non-axenic cultures.</title>
        <authorList>
            <person name="Baurain D."/>
        </authorList>
    </citation>
    <scope>NUCLEOTIDE SEQUENCE [LARGE SCALE GENOMIC DNA]</scope>
    <source>
        <strain evidence="1">ULC027bin1</strain>
    </source>
</reference>